<dbReference type="Proteomes" id="UP001440612">
    <property type="component" value="Chromosome"/>
</dbReference>
<dbReference type="InterPro" id="IPR052544">
    <property type="entry name" value="Bacteriocin_Proc_Enz"/>
</dbReference>
<sequence>MTSNVDDTTGLSRFFHLNSEPWTNENPGSGASFLQKTKTYPHADRVALPDTDRGALDELAASRHSDRSFSDAPLSLADLARLLRSAYAALGPDMMENGQKFLRRPVPSAGGLYPLELYALVRNVDGLAKSIYHYDTIGDALETVSVSDWEPQARHAFHTWSFVKDAPVVLCIGAVFDRNQAKYGPRGYRYILLEAGHVVQNICLRAAELGLGSLCMGGYQDSLVNPLIGLDGVKEAVIYSVAVGAAQ</sequence>
<dbReference type="InterPro" id="IPR020051">
    <property type="entry name" value="SagB-type_dehydrogenase"/>
</dbReference>
<dbReference type="CDD" id="cd02142">
    <property type="entry name" value="McbC_SagB-like_oxidoreductase"/>
    <property type="match status" value="1"/>
</dbReference>
<dbReference type="InterPro" id="IPR029479">
    <property type="entry name" value="Nitroreductase"/>
</dbReference>
<dbReference type="Gene3D" id="3.40.109.10">
    <property type="entry name" value="NADH Oxidase"/>
    <property type="match status" value="1"/>
</dbReference>
<dbReference type="PANTHER" id="PTHR43745">
    <property type="entry name" value="NITROREDUCTASE MJ1384-RELATED"/>
    <property type="match status" value="1"/>
</dbReference>
<name>A0ABZ2V5L1_9RHOB</name>
<evidence type="ECO:0000259" key="1">
    <source>
        <dbReference type="Pfam" id="PF00881"/>
    </source>
</evidence>
<dbReference type="EMBL" id="CP150951">
    <property type="protein sequence ID" value="WZC49247.1"/>
    <property type="molecule type" value="Genomic_DNA"/>
</dbReference>
<proteinExistence type="predicted"/>
<evidence type="ECO:0000313" key="3">
    <source>
        <dbReference type="Proteomes" id="UP001440612"/>
    </source>
</evidence>
<dbReference type="Pfam" id="PF00881">
    <property type="entry name" value="Nitroreductase"/>
    <property type="match status" value="1"/>
</dbReference>
<gene>
    <name evidence="2" type="ORF">AABB29_00875</name>
</gene>
<dbReference type="PANTHER" id="PTHR43745:SF2">
    <property type="entry name" value="NITROREDUCTASE MJ1384-RELATED"/>
    <property type="match status" value="1"/>
</dbReference>
<keyword evidence="3" id="KW-1185">Reference proteome</keyword>
<feature type="domain" description="Nitroreductase" evidence="1">
    <location>
        <begin position="61"/>
        <end position="244"/>
    </location>
</feature>
<dbReference type="SUPFAM" id="SSF55469">
    <property type="entry name" value="FMN-dependent nitroreductase-like"/>
    <property type="match status" value="1"/>
</dbReference>
<protein>
    <submittedName>
        <fullName evidence="2">SagB/ThcOx family dehydrogenase</fullName>
    </submittedName>
</protein>
<dbReference type="RefSeq" id="WP_341367357.1">
    <property type="nucleotide sequence ID" value="NZ_CP150951.2"/>
</dbReference>
<organism evidence="2 3">
    <name type="scientific">Yoonia phaeophyticola</name>
    <dbReference type="NCBI Taxonomy" id="3137369"/>
    <lineage>
        <taxon>Bacteria</taxon>
        <taxon>Pseudomonadati</taxon>
        <taxon>Pseudomonadota</taxon>
        <taxon>Alphaproteobacteria</taxon>
        <taxon>Rhodobacterales</taxon>
        <taxon>Paracoccaceae</taxon>
        <taxon>Yoonia</taxon>
    </lineage>
</organism>
<dbReference type="InterPro" id="IPR000415">
    <property type="entry name" value="Nitroreductase-like"/>
</dbReference>
<accession>A0ABZ2V5L1</accession>
<dbReference type="NCBIfam" id="TIGR03605">
    <property type="entry name" value="antibiot_sagB"/>
    <property type="match status" value="1"/>
</dbReference>
<evidence type="ECO:0000313" key="2">
    <source>
        <dbReference type="EMBL" id="WZC49247.1"/>
    </source>
</evidence>
<reference evidence="3" key="1">
    <citation type="submission" date="2024-04" db="EMBL/GenBank/DDBJ databases">
        <title>Phylogenomic analyses of a clade within the roseobacter group suggest taxonomic reassignments of species of the genera Aestuariivita, Citreicella, Loktanella, Nautella, Pelagibaca, Ruegeria, Thalassobius, Thiobacimonas and Tropicibacter, and the proposal o.</title>
        <authorList>
            <person name="Jeon C.O."/>
        </authorList>
    </citation>
    <scope>NUCLEOTIDE SEQUENCE [LARGE SCALE GENOMIC DNA]</scope>
    <source>
        <strain evidence="3">BS5-3</strain>
    </source>
</reference>